<dbReference type="OrthoDB" id="276604at2"/>
<evidence type="ECO:0000313" key="4">
    <source>
        <dbReference type="Proteomes" id="UP000175989"/>
    </source>
</evidence>
<keyword evidence="1" id="KW-1133">Transmembrane helix</keyword>
<name>A0A1E7X0X1_9BURK</name>
<feature type="domain" description="Glycosyltransferase 2-like" evidence="2">
    <location>
        <begin position="15"/>
        <end position="166"/>
    </location>
</feature>
<proteinExistence type="predicted"/>
<dbReference type="Proteomes" id="UP000175989">
    <property type="component" value="Unassembled WGS sequence"/>
</dbReference>
<dbReference type="PANTHER" id="PTHR48090">
    <property type="entry name" value="UNDECAPRENYL-PHOSPHATE 4-DEOXY-4-FORMAMIDO-L-ARABINOSE TRANSFERASE-RELATED"/>
    <property type="match status" value="1"/>
</dbReference>
<reference evidence="4" key="1">
    <citation type="journal article" date="2016" name="Front. Microbiol.">
        <title>Molecular Keys to the Janthinobacterium and Duganella spp. Interaction with the Plant Pathogen Fusarium graminearum.</title>
        <authorList>
            <person name="Haack F.S."/>
            <person name="Poehlein A."/>
            <person name="Kroger C."/>
            <person name="Voigt C.A."/>
            <person name="Piepenbring M."/>
            <person name="Bode H.B."/>
            <person name="Daniel R."/>
            <person name="Schafer W."/>
            <person name="Streit W.R."/>
        </authorList>
    </citation>
    <scope>NUCLEOTIDE SEQUENCE [LARGE SCALE GENOMIC DNA]</scope>
    <source>
        <strain evidence="4">T54</strain>
    </source>
</reference>
<dbReference type="Pfam" id="PF00535">
    <property type="entry name" value="Glycos_transf_2"/>
    <property type="match status" value="1"/>
</dbReference>
<feature type="transmembrane region" description="Helical" evidence="1">
    <location>
        <begin position="269"/>
        <end position="293"/>
    </location>
</feature>
<dbReference type="InterPro" id="IPR029044">
    <property type="entry name" value="Nucleotide-diphossugar_trans"/>
</dbReference>
<dbReference type="RefSeq" id="WP_070247146.1">
    <property type="nucleotide sequence ID" value="NZ_LROM01000065.1"/>
</dbReference>
<dbReference type="PATRIC" id="fig|762836.4.peg.1490"/>
<accession>A0A1E7X0X1</accession>
<sequence>MSFKAELYSDVTVAVLVPCYNEATTIAKVVRDFKAALPNSTVYVYDNNSKDNTAGIAAAAGAVVVHEALQGKGNVVRRMFSDISADVYIMADGDDTYDASVAPQMIQLLLDKNLDCINGVRHSTEIEAYRQGHKFGNWMLTTIVAKLFGNSTKDMLTGYRVFSHKFVKSFPVVSQGFEIETELTVHSLELRMRSEDVDTAYGVRPEGSASKLSTYKDGMKILWMIFKLIKLERPTLFFNTVSLVSVVLSLALFYPVLMDYLHTGLVPRLPTAILSGFVMLLALFSFAVGLILASVTQGRRETKQLSFLATPRRAPKPGIGS</sequence>
<organism evidence="3 4">
    <name type="scientific">Duganella phyllosphaerae</name>
    <dbReference type="NCBI Taxonomy" id="762836"/>
    <lineage>
        <taxon>Bacteria</taxon>
        <taxon>Pseudomonadati</taxon>
        <taxon>Pseudomonadota</taxon>
        <taxon>Betaproteobacteria</taxon>
        <taxon>Burkholderiales</taxon>
        <taxon>Oxalobacteraceae</taxon>
        <taxon>Telluria group</taxon>
        <taxon>Duganella</taxon>
    </lineage>
</organism>
<keyword evidence="4" id="KW-1185">Reference proteome</keyword>
<keyword evidence="1" id="KW-0472">Membrane</keyword>
<dbReference type="SUPFAM" id="SSF53448">
    <property type="entry name" value="Nucleotide-diphospho-sugar transferases"/>
    <property type="match status" value="1"/>
</dbReference>
<dbReference type="PANTHER" id="PTHR48090:SF7">
    <property type="entry name" value="RFBJ PROTEIN"/>
    <property type="match status" value="1"/>
</dbReference>
<protein>
    <submittedName>
        <fullName evidence="3">N-glycosyltransferase</fullName>
    </submittedName>
</protein>
<comment type="caution">
    <text evidence="3">The sequence shown here is derived from an EMBL/GenBank/DDBJ whole genome shotgun (WGS) entry which is preliminary data.</text>
</comment>
<keyword evidence="1" id="KW-0812">Transmembrane</keyword>
<dbReference type="AlphaFoldDB" id="A0A1E7X0X1"/>
<gene>
    <name evidence="3" type="ORF">DUPY_14240</name>
</gene>
<dbReference type="CDD" id="cd04179">
    <property type="entry name" value="DPM_DPG-synthase_like"/>
    <property type="match status" value="1"/>
</dbReference>
<dbReference type="Gene3D" id="3.90.550.10">
    <property type="entry name" value="Spore Coat Polysaccharide Biosynthesis Protein SpsA, Chain A"/>
    <property type="match status" value="1"/>
</dbReference>
<keyword evidence="3" id="KW-0808">Transferase</keyword>
<dbReference type="GO" id="GO:0016740">
    <property type="term" value="F:transferase activity"/>
    <property type="evidence" value="ECO:0007669"/>
    <property type="project" value="UniProtKB-KW"/>
</dbReference>
<evidence type="ECO:0000313" key="3">
    <source>
        <dbReference type="EMBL" id="OFA05943.1"/>
    </source>
</evidence>
<evidence type="ECO:0000256" key="1">
    <source>
        <dbReference type="SAM" id="Phobius"/>
    </source>
</evidence>
<dbReference type="InterPro" id="IPR050256">
    <property type="entry name" value="Glycosyltransferase_2"/>
</dbReference>
<dbReference type="InterPro" id="IPR001173">
    <property type="entry name" value="Glyco_trans_2-like"/>
</dbReference>
<dbReference type="EMBL" id="LROM01000065">
    <property type="protein sequence ID" value="OFA05943.1"/>
    <property type="molecule type" value="Genomic_DNA"/>
</dbReference>
<evidence type="ECO:0000259" key="2">
    <source>
        <dbReference type="Pfam" id="PF00535"/>
    </source>
</evidence>
<feature type="transmembrane region" description="Helical" evidence="1">
    <location>
        <begin position="236"/>
        <end position="257"/>
    </location>
</feature>